<comment type="caution">
    <text evidence="2">The sequence shown here is derived from an EMBL/GenBank/DDBJ whole genome shotgun (WGS) entry which is preliminary data.</text>
</comment>
<evidence type="ECO:0000313" key="2">
    <source>
        <dbReference type="EMBL" id="MDT0543220.1"/>
    </source>
</evidence>
<dbReference type="RefSeq" id="WP_311723591.1">
    <property type="nucleotide sequence ID" value="NZ_JAVRFD010000004.1"/>
</dbReference>
<keyword evidence="1" id="KW-1133">Transmembrane helix</keyword>
<name>A0ABU2XDL2_9ACTN</name>
<organism evidence="2 3">
    <name type="scientific">Streptomyces lonegramiae</name>
    <dbReference type="NCBI Taxonomy" id="3075524"/>
    <lineage>
        <taxon>Bacteria</taxon>
        <taxon>Bacillati</taxon>
        <taxon>Actinomycetota</taxon>
        <taxon>Actinomycetes</taxon>
        <taxon>Kitasatosporales</taxon>
        <taxon>Streptomycetaceae</taxon>
        <taxon>Streptomyces</taxon>
    </lineage>
</organism>
<dbReference type="EMBL" id="JAVRFD010000004">
    <property type="protein sequence ID" value="MDT0543220.1"/>
    <property type="molecule type" value="Genomic_DNA"/>
</dbReference>
<gene>
    <name evidence="2" type="ORF">RND15_10885</name>
</gene>
<feature type="transmembrane region" description="Helical" evidence="1">
    <location>
        <begin position="7"/>
        <end position="25"/>
    </location>
</feature>
<evidence type="ECO:0000313" key="3">
    <source>
        <dbReference type="Proteomes" id="UP001180754"/>
    </source>
</evidence>
<keyword evidence="3" id="KW-1185">Reference proteome</keyword>
<dbReference type="Proteomes" id="UP001180754">
    <property type="component" value="Unassembled WGS sequence"/>
</dbReference>
<protein>
    <submittedName>
        <fullName evidence="2">Uncharacterized protein</fullName>
    </submittedName>
</protein>
<reference evidence="2" key="1">
    <citation type="submission" date="2024-05" db="EMBL/GenBank/DDBJ databases">
        <title>30 novel species of actinomycetes from the DSMZ collection.</title>
        <authorList>
            <person name="Nouioui I."/>
        </authorList>
    </citation>
    <scope>NUCLEOTIDE SEQUENCE</scope>
    <source>
        <strain evidence="2">DSM 41529</strain>
    </source>
</reference>
<feature type="transmembrane region" description="Helical" evidence="1">
    <location>
        <begin position="45"/>
        <end position="62"/>
    </location>
</feature>
<accession>A0ABU2XDL2</accession>
<evidence type="ECO:0000256" key="1">
    <source>
        <dbReference type="SAM" id="Phobius"/>
    </source>
</evidence>
<sequence length="83" mass="8960">MRKACELVGGLLLFEGLVGIVHELIGWFRLMALVRFLPFLDGYELYASIGLAVVGFIVVAVAEESGERPSGPLISGADRAPRE</sequence>
<keyword evidence="1" id="KW-0812">Transmembrane</keyword>
<proteinExistence type="predicted"/>
<keyword evidence="1" id="KW-0472">Membrane</keyword>